<keyword evidence="4" id="KW-1003">Cell membrane</keyword>
<evidence type="ECO:0000256" key="7">
    <source>
        <dbReference type="ARBA" id="ARBA00022967"/>
    </source>
</evidence>
<organism evidence="10 11">
    <name type="scientific">Kineothrix sedimenti</name>
    <dbReference type="NCBI Taxonomy" id="3123317"/>
    <lineage>
        <taxon>Bacteria</taxon>
        <taxon>Bacillati</taxon>
        <taxon>Bacillota</taxon>
        <taxon>Clostridia</taxon>
        <taxon>Lachnospirales</taxon>
        <taxon>Lachnospiraceae</taxon>
        <taxon>Kineothrix</taxon>
    </lineage>
</organism>
<keyword evidence="6 10" id="KW-0067">ATP-binding</keyword>
<evidence type="ECO:0000256" key="8">
    <source>
        <dbReference type="ARBA" id="ARBA00023136"/>
    </source>
</evidence>
<proteinExistence type="inferred from homology"/>
<evidence type="ECO:0000313" key="11">
    <source>
        <dbReference type="Proteomes" id="UP001451571"/>
    </source>
</evidence>
<evidence type="ECO:0000256" key="3">
    <source>
        <dbReference type="ARBA" id="ARBA00022448"/>
    </source>
</evidence>
<dbReference type="CDD" id="cd03225">
    <property type="entry name" value="ABC_cobalt_CbiO_domain1"/>
    <property type="match status" value="1"/>
</dbReference>
<keyword evidence="5" id="KW-0547">Nucleotide-binding</keyword>
<dbReference type="SUPFAM" id="SSF52540">
    <property type="entry name" value="P-loop containing nucleoside triphosphate hydrolases"/>
    <property type="match status" value="1"/>
</dbReference>
<comment type="subcellular location">
    <subcellularLocation>
        <location evidence="1">Cell membrane</location>
        <topology evidence="1">Peripheral membrane protein</topology>
    </subcellularLocation>
</comment>
<protein>
    <submittedName>
        <fullName evidence="10">ATP-binding cassette domain-containing protein</fullName>
    </submittedName>
</protein>
<dbReference type="GO" id="GO:0005524">
    <property type="term" value="F:ATP binding"/>
    <property type="evidence" value="ECO:0007669"/>
    <property type="project" value="UniProtKB-KW"/>
</dbReference>
<evidence type="ECO:0000256" key="4">
    <source>
        <dbReference type="ARBA" id="ARBA00022475"/>
    </source>
</evidence>
<keyword evidence="8" id="KW-0472">Membrane</keyword>
<dbReference type="PANTHER" id="PTHR43553:SF27">
    <property type="entry name" value="ENERGY-COUPLING FACTOR TRANSPORTER ATP-BINDING PROTEIN ECFA2"/>
    <property type="match status" value="1"/>
</dbReference>
<dbReference type="Proteomes" id="UP001451571">
    <property type="component" value="Chromosome"/>
</dbReference>
<evidence type="ECO:0000256" key="6">
    <source>
        <dbReference type="ARBA" id="ARBA00022840"/>
    </source>
</evidence>
<keyword evidence="11" id="KW-1185">Reference proteome</keyword>
<dbReference type="Gene3D" id="3.40.50.300">
    <property type="entry name" value="P-loop containing nucleotide triphosphate hydrolases"/>
    <property type="match status" value="1"/>
</dbReference>
<dbReference type="InterPro" id="IPR015856">
    <property type="entry name" value="ABC_transpr_CbiO/EcfA_su"/>
</dbReference>
<evidence type="ECO:0000256" key="5">
    <source>
        <dbReference type="ARBA" id="ARBA00022741"/>
    </source>
</evidence>
<sequence length="289" mass="32649">MAVSTNHSKIIVENLKYKYLATEFLALDGISFSVEQGEFIGIIGKNDSGKSTLCQAIAGLVPNFHKGAYGGRIMIDELEVKNVDLDELCKKVGIVFQNPFNQVTGSKLTVYEEIAFGLENLGIERQEMIRRIDEAMELLDIMKYKDREPFDLSGGQMQRMAIAGIIAMQPEVIVLDEPTSQLDPQGREEVYQAVQKLSKKGITIFMVEHNMEKIASYSDRVLLLDGGKLIDFDTPQRIFSREDLDTYGVEPPAFMKICRELNLRNAKTGCYPVTLEEAYDLLSKERREM</sequence>
<dbReference type="Pfam" id="PF00005">
    <property type="entry name" value="ABC_tran"/>
    <property type="match status" value="1"/>
</dbReference>
<dbReference type="InterPro" id="IPR027417">
    <property type="entry name" value="P-loop_NTPase"/>
</dbReference>
<dbReference type="PROSITE" id="PS00211">
    <property type="entry name" value="ABC_TRANSPORTER_1"/>
    <property type="match status" value="1"/>
</dbReference>
<evidence type="ECO:0000256" key="2">
    <source>
        <dbReference type="ARBA" id="ARBA00005417"/>
    </source>
</evidence>
<dbReference type="InterPro" id="IPR017871">
    <property type="entry name" value="ABC_transporter-like_CS"/>
</dbReference>
<dbReference type="InterPro" id="IPR003593">
    <property type="entry name" value="AAA+_ATPase"/>
</dbReference>
<dbReference type="RefSeq" id="WP_342757034.1">
    <property type="nucleotide sequence ID" value="NZ_CP146256.1"/>
</dbReference>
<dbReference type="PANTHER" id="PTHR43553">
    <property type="entry name" value="HEAVY METAL TRANSPORTER"/>
    <property type="match status" value="1"/>
</dbReference>
<evidence type="ECO:0000313" key="10">
    <source>
        <dbReference type="EMBL" id="XAH73427.1"/>
    </source>
</evidence>
<dbReference type="InterPro" id="IPR003439">
    <property type="entry name" value="ABC_transporter-like_ATP-bd"/>
</dbReference>
<reference evidence="10 11" key="1">
    <citation type="submission" date="2024-02" db="EMBL/GenBank/DDBJ databases">
        <title>Bacterial strain from lacustrine sediment.</title>
        <authorList>
            <person name="Petit C."/>
            <person name="Fadhlaoui K."/>
        </authorList>
    </citation>
    <scope>NUCLEOTIDE SEQUENCE [LARGE SCALE GENOMIC DNA]</scope>
    <source>
        <strain evidence="10 11">IPX-CK</strain>
    </source>
</reference>
<evidence type="ECO:0000259" key="9">
    <source>
        <dbReference type="PROSITE" id="PS50893"/>
    </source>
</evidence>
<keyword evidence="3" id="KW-0813">Transport</keyword>
<keyword evidence="7" id="KW-1278">Translocase</keyword>
<evidence type="ECO:0000256" key="1">
    <source>
        <dbReference type="ARBA" id="ARBA00004202"/>
    </source>
</evidence>
<dbReference type="SMART" id="SM00382">
    <property type="entry name" value="AAA"/>
    <property type="match status" value="1"/>
</dbReference>
<dbReference type="PROSITE" id="PS50893">
    <property type="entry name" value="ABC_TRANSPORTER_2"/>
    <property type="match status" value="1"/>
</dbReference>
<gene>
    <name evidence="10" type="ORF">V6984_18285</name>
</gene>
<dbReference type="InterPro" id="IPR050095">
    <property type="entry name" value="ECF_ABC_transporter_ATP-bd"/>
</dbReference>
<comment type="similarity">
    <text evidence="2">Belongs to the ABC transporter superfamily.</text>
</comment>
<accession>A0ABZ3ET79</accession>
<name>A0ABZ3ET79_9FIRM</name>
<dbReference type="EMBL" id="CP146256">
    <property type="protein sequence ID" value="XAH73427.1"/>
    <property type="molecule type" value="Genomic_DNA"/>
</dbReference>
<feature type="domain" description="ABC transporter" evidence="9">
    <location>
        <begin position="10"/>
        <end position="251"/>
    </location>
</feature>